<evidence type="ECO:0000259" key="3">
    <source>
        <dbReference type="PROSITE" id="PS50968"/>
    </source>
</evidence>
<organism evidence="5">
    <name type="scientific">marine metagenome</name>
    <dbReference type="NCBI Taxonomy" id="408172"/>
    <lineage>
        <taxon>unclassified sequences</taxon>
        <taxon>metagenomes</taxon>
        <taxon>ecological metagenomes</taxon>
    </lineage>
</organism>
<dbReference type="Gene3D" id="4.10.320.10">
    <property type="entry name" value="E3-binding domain"/>
    <property type="match status" value="2"/>
</dbReference>
<name>A0A382QS74_9ZZZZ</name>
<accession>A0A382QS74</accession>
<dbReference type="Pfam" id="PF00364">
    <property type="entry name" value="Biotin_lipoyl"/>
    <property type="match status" value="1"/>
</dbReference>
<evidence type="ECO:0000256" key="1">
    <source>
        <dbReference type="ARBA" id="ARBA00007317"/>
    </source>
</evidence>
<dbReference type="InterPro" id="IPR011053">
    <property type="entry name" value="Single_hybrid_motif"/>
</dbReference>
<gene>
    <name evidence="5" type="ORF">METZ01_LOCUS341203</name>
</gene>
<dbReference type="CDD" id="cd06849">
    <property type="entry name" value="lipoyl_domain"/>
    <property type="match status" value="1"/>
</dbReference>
<comment type="similarity">
    <text evidence="1">Belongs to the 2-oxoacid dehydrogenase family.</text>
</comment>
<dbReference type="InterPro" id="IPR000089">
    <property type="entry name" value="Biotin_lipoyl"/>
</dbReference>
<feature type="domain" description="Peripheral subunit-binding (PSBD)" evidence="4">
    <location>
        <begin position="169"/>
        <end position="206"/>
    </location>
</feature>
<dbReference type="InterPro" id="IPR004167">
    <property type="entry name" value="PSBD"/>
</dbReference>
<dbReference type="PROSITE" id="PS51826">
    <property type="entry name" value="PSBD"/>
    <property type="match status" value="2"/>
</dbReference>
<sequence>VAEDVIMPALGMSQETGVLLQWLKSEGEFVTEGEPLMEIETDKVIVEVEATASGILSHIVAEAGDEIPVGQTVAQISATDEPTSFASDLTNTELESEDSTKLPEAIEQIEVSISPLAQRIAAEHQLDLTQVQPENSCVYKADVLAYLATRSPTVPQPISVNEVKDQTTLASPKARRLARENHLSLNNISGSGPEGAILATDVLDAAQHQKEKRIPPELTSDTVQRPAISSSWQVMVQRLTNS</sequence>
<proteinExistence type="inferred from homology"/>
<dbReference type="GO" id="GO:0006086">
    <property type="term" value="P:pyruvate decarboxylation to acetyl-CoA"/>
    <property type="evidence" value="ECO:0007669"/>
    <property type="project" value="InterPro"/>
</dbReference>
<dbReference type="PANTHER" id="PTHR23151">
    <property type="entry name" value="DIHYDROLIPOAMIDE ACETYL/SUCCINYL-TRANSFERASE-RELATED"/>
    <property type="match status" value="1"/>
</dbReference>
<evidence type="ECO:0000256" key="2">
    <source>
        <dbReference type="ARBA" id="ARBA00022823"/>
    </source>
</evidence>
<feature type="domain" description="Peripheral subunit-binding (PSBD)" evidence="4">
    <location>
        <begin position="112"/>
        <end position="147"/>
    </location>
</feature>
<dbReference type="PROSITE" id="PS50968">
    <property type="entry name" value="BIOTINYL_LIPOYL"/>
    <property type="match status" value="1"/>
</dbReference>
<dbReference type="InterPro" id="IPR036625">
    <property type="entry name" value="E3-bd_dom_sf"/>
</dbReference>
<dbReference type="GO" id="GO:0016746">
    <property type="term" value="F:acyltransferase activity"/>
    <property type="evidence" value="ECO:0007669"/>
    <property type="project" value="InterPro"/>
</dbReference>
<dbReference type="PANTHER" id="PTHR23151:SF90">
    <property type="entry name" value="DIHYDROLIPOYLLYSINE-RESIDUE ACETYLTRANSFERASE COMPONENT OF PYRUVATE DEHYDROGENASE COMPLEX, MITOCHONDRIAL-RELATED"/>
    <property type="match status" value="1"/>
</dbReference>
<feature type="domain" description="Lipoyl-binding" evidence="3">
    <location>
        <begin position="2"/>
        <end position="77"/>
    </location>
</feature>
<dbReference type="Pfam" id="PF02817">
    <property type="entry name" value="E3_binding"/>
    <property type="match status" value="1"/>
</dbReference>
<dbReference type="Gene3D" id="2.40.50.100">
    <property type="match status" value="1"/>
</dbReference>
<feature type="non-terminal residue" evidence="5">
    <location>
        <position position="1"/>
    </location>
</feature>
<reference evidence="5" key="1">
    <citation type="submission" date="2018-05" db="EMBL/GenBank/DDBJ databases">
        <authorList>
            <person name="Lanie J.A."/>
            <person name="Ng W.-L."/>
            <person name="Kazmierczak K.M."/>
            <person name="Andrzejewski T.M."/>
            <person name="Davidsen T.M."/>
            <person name="Wayne K.J."/>
            <person name="Tettelin H."/>
            <person name="Glass J.I."/>
            <person name="Rusch D."/>
            <person name="Podicherti R."/>
            <person name="Tsui H.-C.T."/>
            <person name="Winkler M.E."/>
        </authorList>
    </citation>
    <scope>NUCLEOTIDE SEQUENCE</scope>
</reference>
<dbReference type="AlphaFoldDB" id="A0A382QS74"/>
<evidence type="ECO:0000259" key="4">
    <source>
        <dbReference type="PROSITE" id="PS51826"/>
    </source>
</evidence>
<protein>
    <recommendedName>
        <fullName evidence="6">Lipoyl-binding domain-containing protein</fullName>
    </recommendedName>
</protein>
<dbReference type="SUPFAM" id="SSF51230">
    <property type="entry name" value="Single hybrid motif"/>
    <property type="match status" value="1"/>
</dbReference>
<dbReference type="SUPFAM" id="SSF47005">
    <property type="entry name" value="Peripheral subunit-binding domain of 2-oxo acid dehydrogenase complex"/>
    <property type="match status" value="1"/>
</dbReference>
<evidence type="ECO:0008006" key="6">
    <source>
        <dbReference type="Google" id="ProtNLM"/>
    </source>
</evidence>
<dbReference type="PROSITE" id="PS00189">
    <property type="entry name" value="LIPOYL"/>
    <property type="match status" value="1"/>
</dbReference>
<keyword evidence="2" id="KW-0450">Lipoyl</keyword>
<dbReference type="EMBL" id="UINC01116538">
    <property type="protein sequence ID" value="SVC88349.1"/>
    <property type="molecule type" value="Genomic_DNA"/>
</dbReference>
<dbReference type="InterPro" id="IPR003016">
    <property type="entry name" value="2-oxoA_DH_lipoyl-BS"/>
</dbReference>
<evidence type="ECO:0000313" key="5">
    <source>
        <dbReference type="EMBL" id="SVC88349.1"/>
    </source>
</evidence>
<feature type="non-terminal residue" evidence="5">
    <location>
        <position position="242"/>
    </location>
</feature>
<dbReference type="GO" id="GO:0045254">
    <property type="term" value="C:pyruvate dehydrogenase complex"/>
    <property type="evidence" value="ECO:0007669"/>
    <property type="project" value="InterPro"/>
</dbReference>
<dbReference type="InterPro" id="IPR045257">
    <property type="entry name" value="E2/Pdx1"/>
</dbReference>